<dbReference type="FunFam" id="3.40.50.1220:FF:000038">
    <property type="entry name" value="NAD-dependent protein deacetylase sirtuin-6 isoform X2"/>
    <property type="match status" value="1"/>
</dbReference>
<dbReference type="GO" id="GO:0017136">
    <property type="term" value="F:histone deacetylase activity, NAD-dependent"/>
    <property type="evidence" value="ECO:0007669"/>
    <property type="project" value="TreeGrafter"/>
</dbReference>
<dbReference type="Gene3D" id="2.20.28.200">
    <property type="match status" value="1"/>
</dbReference>
<dbReference type="EMBL" id="JAEHOD010000014">
    <property type="protein sequence ID" value="KAG2449351.1"/>
    <property type="molecule type" value="Genomic_DNA"/>
</dbReference>
<dbReference type="PROSITE" id="PS50305">
    <property type="entry name" value="SIRTUIN"/>
    <property type="match status" value="1"/>
</dbReference>
<dbReference type="GO" id="GO:0046872">
    <property type="term" value="F:metal ion binding"/>
    <property type="evidence" value="ECO:0007669"/>
    <property type="project" value="UniProtKB-KW"/>
</dbReference>
<feature type="binding site" evidence="7">
    <location>
        <position position="143"/>
    </location>
    <ligand>
        <name>Zn(2+)</name>
        <dbReference type="ChEBI" id="CHEBI:29105"/>
    </ligand>
</feature>
<feature type="active site" description="Proton acceptor" evidence="7">
    <location>
        <position position="135"/>
    </location>
</feature>
<reference evidence="10" key="1">
    <citation type="journal article" date="2020" name="bioRxiv">
        <title>Comparative genomics of Chlamydomonas.</title>
        <authorList>
            <person name="Craig R.J."/>
            <person name="Hasan A.R."/>
            <person name="Ness R.W."/>
            <person name="Keightley P.D."/>
        </authorList>
    </citation>
    <scope>NUCLEOTIDE SEQUENCE</scope>
    <source>
        <strain evidence="10">CCAP 11/173</strain>
    </source>
</reference>
<keyword evidence="4 7" id="KW-0862">Zinc</keyword>
<dbReference type="OrthoDB" id="424302at2759"/>
<feature type="binding site" evidence="7">
    <location>
        <position position="146"/>
    </location>
    <ligand>
        <name>Zn(2+)</name>
        <dbReference type="ChEBI" id="CHEBI:29105"/>
    </ligand>
</feature>
<dbReference type="InterPro" id="IPR003000">
    <property type="entry name" value="Sirtuin"/>
</dbReference>
<feature type="domain" description="Deacetylase sirtuin-type" evidence="9">
    <location>
        <begin position="28"/>
        <end position="269"/>
    </location>
</feature>
<dbReference type="Proteomes" id="UP000613740">
    <property type="component" value="Unassembled WGS sequence"/>
</dbReference>
<feature type="compositionally biased region" description="Low complexity" evidence="8">
    <location>
        <begin position="550"/>
        <end position="579"/>
    </location>
</feature>
<dbReference type="PANTHER" id="PTHR11085">
    <property type="entry name" value="NAD-DEPENDENT PROTEIN DEACYLASE SIRTUIN-5, MITOCHONDRIAL-RELATED"/>
    <property type="match status" value="1"/>
</dbReference>
<organism evidence="10 11">
    <name type="scientific">Chlamydomonas schloesseri</name>
    <dbReference type="NCBI Taxonomy" id="2026947"/>
    <lineage>
        <taxon>Eukaryota</taxon>
        <taxon>Viridiplantae</taxon>
        <taxon>Chlorophyta</taxon>
        <taxon>core chlorophytes</taxon>
        <taxon>Chlorophyceae</taxon>
        <taxon>CS clade</taxon>
        <taxon>Chlamydomonadales</taxon>
        <taxon>Chlamydomonadaceae</taxon>
        <taxon>Chlamydomonas</taxon>
    </lineage>
</organism>
<evidence type="ECO:0000313" key="11">
    <source>
        <dbReference type="Proteomes" id="UP000613740"/>
    </source>
</evidence>
<feature type="compositionally biased region" description="Basic and acidic residues" evidence="8">
    <location>
        <begin position="356"/>
        <end position="367"/>
    </location>
</feature>
<feature type="region of interest" description="Disordered" evidence="8">
    <location>
        <begin position="516"/>
        <end position="611"/>
    </location>
</feature>
<dbReference type="PANTHER" id="PTHR11085:SF12">
    <property type="entry name" value="NAD-DEPENDENT PROTEIN DEACYLASE SIRTUIN-6"/>
    <property type="match status" value="1"/>
</dbReference>
<dbReference type="EC" id="2.3.1.286" evidence="1"/>
<dbReference type="GO" id="GO:0000122">
    <property type="term" value="P:negative regulation of transcription by RNA polymerase II"/>
    <property type="evidence" value="ECO:0007669"/>
    <property type="project" value="TreeGrafter"/>
</dbReference>
<feature type="binding site" evidence="7">
    <location>
        <position position="168"/>
    </location>
    <ligand>
        <name>Zn(2+)</name>
        <dbReference type="ChEBI" id="CHEBI:29105"/>
    </ligand>
</feature>
<evidence type="ECO:0000256" key="4">
    <source>
        <dbReference type="ARBA" id="ARBA00022833"/>
    </source>
</evidence>
<accession>A0A835WKZ6</accession>
<dbReference type="GO" id="GO:0003714">
    <property type="term" value="F:transcription corepressor activity"/>
    <property type="evidence" value="ECO:0007669"/>
    <property type="project" value="TreeGrafter"/>
</dbReference>
<dbReference type="GO" id="GO:0070403">
    <property type="term" value="F:NAD+ binding"/>
    <property type="evidence" value="ECO:0007669"/>
    <property type="project" value="InterPro"/>
</dbReference>
<dbReference type="Gene3D" id="3.40.50.1220">
    <property type="entry name" value="TPP-binding domain"/>
    <property type="match status" value="1"/>
</dbReference>
<dbReference type="SUPFAM" id="SSF52467">
    <property type="entry name" value="DHS-like NAD/FAD-binding domain"/>
    <property type="match status" value="1"/>
</dbReference>
<evidence type="ECO:0000259" key="9">
    <source>
        <dbReference type="PROSITE" id="PS50305"/>
    </source>
</evidence>
<gene>
    <name evidence="10" type="ORF">HYH02_005506</name>
</gene>
<evidence type="ECO:0000256" key="8">
    <source>
        <dbReference type="SAM" id="MobiDB-lite"/>
    </source>
</evidence>
<dbReference type="GO" id="GO:0005634">
    <property type="term" value="C:nucleus"/>
    <property type="evidence" value="ECO:0007669"/>
    <property type="project" value="TreeGrafter"/>
</dbReference>
<protein>
    <recommendedName>
        <fullName evidence="1">protein acetyllysine N-acetyltransferase</fullName>
        <ecNumber evidence="1">2.3.1.286</ecNumber>
    </recommendedName>
</protein>
<feature type="binding site" evidence="7">
    <location>
        <position position="173"/>
    </location>
    <ligand>
        <name>Zn(2+)</name>
        <dbReference type="ChEBI" id="CHEBI:29105"/>
    </ligand>
</feature>
<keyword evidence="3 7" id="KW-0479">Metal-binding</keyword>
<evidence type="ECO:0000256" key="1">
    <source>
        <dbReference type="ARBA" id="ARBA00012928"/>
    </source>
</evidence>
<dbReference type="Pfam" id="PF02146">
    <property type="entry name" value="SIR2"/>
    <property type="match status" value="1"/>
</dbReference>
<evidence type="ECO:0000256" key="2">
    <source>
        <dbReference type="ARBA" id="ARBA00022679"/>
    </source>
</evidence>
<evidence type="ECO:0000313" key="10">
    <source>
        <dbReference type="EMBL" id="KAG2449351.1"/>
    </source>
</evidence>
<name>A0A835WKZ6_9CHLO</name>
<evidence type="ECO:0000256" key="7">
    <source>
        <dbReference type="PROSITE-ProRule" id="PRU00236"/>
    </source>
</evidence>
<keyword evidence="5" id="KW-0520">NAD</keyword>
<dbReference type="InterPro" id="IPR050134">
    <property type="entry name" value="NAD-dep_sirtuin_deacylases"/>
</dbReference>
<dbReference type="InterPro" id="IPR029035">
    <property type="entry name" value="DHS-like_NAD/FAD-binding_dom"/>
</dbReference>
<feature type="compositionally biased region" description="Low complexity" evidence="8">
    <location>
        <begin position="338"/>
        <end position="355"/>
    </location>
</feature>
<comment type="caution">
    <text evidence="10">The sequence shown here is derived from an EMBL/GenBank/DDBJ whole genome shotgun (WGS) entry which is preliminary data.</text>
</comment>
<feature type="region of interest" description="Disordered" evidence="8">
    <location>
        <begin position="463"/>
        <end position="491"/>
    </location>
</feature>
<evidence type="ECO:0000256" key="3">
    <source>
        <dbReference type="ARBA" id="ARBA00022723"/>
    </source>
</evidence>
<comment type="similarity">
    <text evidence="6">Belongs to the sirtuin family. Class IV subfamily.</text>
</comment>
<evidence type="ECO:0000256" key="5">
    <source>
        <dbReference type="ARBA" id="ARBA00023027"/>
    </source>
</evidence>
<feature type="compositionally biased region" description="Low complexity" evidence="8">
    <location>
        <begin position="463"/>
        <end position="483"/>
    </location>
</feature>
<proteinExistence type="inferred from homology"/>
<feature type="region of interest" description="Disordered" evidence="8">
    <location>
        <begin position="338"/>
        <end position="391"/>
    </location>
</feature>
<keyword evidence="11" id="KW-1185">Reference proteome</keyword>
<dbReference type="AlphaFoldDB" id="A0A835WKZ6"/>
<feature type="compositionally biased region" description="Acidic residues" evidence="8">
    <location>
        <begin position="602"/>
        <end position="611"/>
    </location>
</feature>
<keyword evidence="2" id="KW-0808">Transferase</keyword>
<dbReference type="InterPro" id="IPR026590">
    <property type="entry name" value="Ssirtuin_cat_dom"/>
</dbReference>
<evidence type="ECO:0000256" key="6">
    <source>
        <dbReference type="ARBA" id="ARBA00038170"/>
    </source>
</evidence>
<sequence length="611" mass="64182">MSLGYADRLKPKKNLGGQLGAQEFHQDLEDIRKGVQELAGWVRDAKRVFVFTGAGISTACGIPDFRGPNGIWTLRKKGEPLPTNFTPFEYARPSFTHMAIAALVGAGKCPYVCSQNVDSLHLWSGVPRAALAELHGNCFAERCRGCGAEYARDFQMETVDFRPTGRRCSSPGCGGGVLVDNILDWDTPLPQDELDEAVKQAEEADVALVLGTSLQIQPANEIPVLTRDEGGKLVIVNLQKTPKDRRANLLLRARVDLAMALLMRELGMQVPPYIRTETLVVDHEVAAAAAAVSGPASGGAVYGLTVHVSSRHGRSCPLPIVESLEIVLQKEETDVQVKQEQGQQQQQQPGCGVKQEQQRQKEEDGQRRNGHGAAAGSGDGTEASGSGRGGAAWGPVSSGVLTVAPGACGGSSTGYSHCFSGLPAHVRRLRCSLRVRLVRYADADKREVLLSHTVDLGEALALAAPSSASSSTSGKAASKAAAGEQETGATVSVRHSFVSQRTDYDAGAVIDAFAANPPPVVLPEPPRKRQKKDPSPVPAPTRVSARRASRNSQRAGYSAADEAGAAGAEGSAGPSSGRSGELGEEAARTAAMVDGSGCGEELPSDSGDEGS</sequence>